<dbReference type="PANTHER" id="PTHR43060:SF15">
    <property type="entry name" value="3-HYDROXYISOBUTYRATE DEHYDROGENASE-LIKE 1, MITOCHONDRIAL-RELATED"/>
    <property type="match status" value="1"/>
</dbReference>
<dbReference type="PANTHER" id="PTHR43060">
    <property type="entry name" value="3-HYDROXYISOBUTYRATE DEHYDROGENASE-LIKE 1, MITOCHONDRIAL-RELATED"/>
    <property type="match status" value="1"/>
</dbReference>
<dbReference type="EMBL" id="JBHSPF010000015">
    <property type="protein sequence ID" value="MFC5627896.1"/>
    <property type="molecule type" value="Genomic_DNA"/>
</dbReference>
<dbReference type="Proteomes" id="UP001596143">
    <property type="component" value="Unassembled WGS sequence"/>
</dbReference>
<dbReference type="Gene3D" id="1.10.1040.10">
    <property type="entry name" value="N-(1-d-carboxylethyl)-l-norvaline Dehydrogenase, domain 2"/>
    <property type="match status" value="1"/>
</dbReference>
<dbReference type="InterPro" id="IPR029154">
    <property type="entry name" value="HIBADH-like_NADP-bd"/>
</dbReference>
<evidence type="ECO:0000256" key="3">
    <source>
        <dbReference type="ARBA" id="ARBA00023027"/>
    </source>
</evidence>
<evidence type="ECO:0000313" key="6">
    <source>
        <dbReference type="EMBL" id="MFC5627896.1"/>
    </source>
</evidence>
<dbReference type="InterPro" id="IPR002204">
    <property type="entry name" value="3-OH-isobutyrate_DH-rel_CS"/>
</dbReference>
<comment type="similarity">
    <text evidence="1">Belongs to the HIBADH-related family.</text>
</comment>
<dbReference type="RefSeq" id="WP_270896206.1">
    <property type="nucleotide sequence ID" value="NZ_JBHSPF010000015.1"/>
</dbReference>
<dbReference type="InterPro" id="IPR015815">
    <property type="entry name" value="HIBADH-related"/>
</dbReference>
<dbReference type="InterPro" id="IPR008927">
    <property type="entry name" value="6-PGluconate_DH-like_C_sf"/>
</dbReference>
<dbReference type="Pfam" id="PF14833">
    <property type="entry name" value="NAD_binding_11"/>
    <property type="match status" value="1"/>
</dbReference>
<keyword evidence="2 6" id="KW-0560">Oxidoreductase</keyword>
<keyword evidence="3" id="KW-0520">NAD</keyword>
<evidence type="ECO:0000313" key="7">
    <source>
        <dbReference type="Proteomes" id="UP001596143"/>
    </source>
</evidence>
<organism evidence="6 7">
    <name type="scientific">Aliibacillus thermotolerans</name>
    <dbReference type="NCBI Taxonomy" id="1834418"/>
    <lineage>
        <taxon>Bacteria</taxon>
        <taxon>Bacillati</taxon>
        <taxon>Bacillota</taxon>
        <taxon>Bacilli</taxon>
        <taxon>Bacillales</taxon>
        <taxon>Bacillaceae</taxon>
        <taxon>Aliibacillus</taxon>
    </lineage>
</organism>
<dbReference type="InterPro" id="IPR036291">
    <property type="entry name" value="NAD(P)-bd_dom_sf"/>
</dbReference>
<dbReference type="Pfam" id="PF03446">
    <property type="entry name" value="NAD_binding_2"/>
    <property type="match status" value="1"/>
</dbReference>
<name>A0ABW0U5L5_9BACI</name>
<gene>
    <name evidence="6" type="ORF">ACFPTR_03170</name>
</gene>
<dbReference type="SUPFAM" id="SSF48179">
    <property type="entry name" value="6-phosphogluconate dehydrogenase C-terminal domain-like"/>
    <property type="match status" value="1"/>
</dbReference>
<accession>A0ABW0U5L5</accession>
<dbReference type="InterPro" id="IPR013328">
    <property type="entry name" value="6PGD_dom2"/>
</dbReference>
<evidence type="ECO:0000256" key="2">
    <source>
        <dbReference type="ARBA" id="ARBA00023002"/>
    </source>
</evidence>
<protein>
    <submittedName>
        <fullName evidence="6">NAD(P)-dependent oxidoreductase</fullName>
        <ecNumber evidence="6">1.1.-.-</ecNumber>
    </submittedName>
</protein>
<feature type="domain" description="6-phosphogluconate dehydrogenase NADP-binding" evidence="4">
    <location>
        <begin position="3"/>
        <end position="162"/>
    </location>
</feature>
<proteinExistence type="inferred from homology"/>
<evidence type="ECO:0000259" key="5">
    <source>
        <dbReference type="Pfam" id="PF14833"/>
    </source>
</evidence>
<comment type="caution">
    <text evidence="6">The sequence shown here is derived from an EMBL/GenBank/DDBJ whole genome shotgun (WGS) entry which is preliminary data.</text>
</comment>
<sequence length="288" mass="31702">MAKIGYIGLGNMGMPMAHNLLKAGYDVYGLNRSKQKEERFKQMGGNVGFSLPELVKQVDVVMTCLPLPEDVEEVILGEDGVLTHIMANQLVIDFSTVSPSLHEKIEMEAEKKRVYYVDAPVSGGTTGAEAGTLSIMVGGKAEAFEKAKPYFDVVGKNITHCGSIGMGTKVKLINNYMVGLHTIAVSEGLHLAEKAGLDRKLVYDVLTNGFAQSKIFDRHYREFIAKDIDTPGFALNLLLKDLHLADDLAKEVKATLPIATPMIEMFEKANENHYGEKDMSSLYHYVNN</sequence>
<dbReference type="PIRSF" id="PIRSF000103">
    <property type="entry name" value="HIBADH"/>
    <property type="match status" value="1"/>
</dbReference>
<dbReference type="InterPro" id="IPR006115">
    <property type="entry name" value="6PGDH_NADP-bd"/>
</dbReference>
<dbReference type="GO" id="GO:0016491">
    <property type="term" value="F:oxidoreductase activity"/>
    <property type="evidence" value="ECO:0007669"/>
    <property type="project" value="UniProtKB-KW"/>
</dbReference>
<dbReference type="PROSITE" id="PS00895">
    <property type="entry name" value="3_HYDROXYISOBUT_DH"/>
    <property type="match status" value="1"/>
</dbReference>
<dbReference type="SUPFAM" id="SSF51735">
    <property type="entry name" value="NAD(P)-binding Rossmann-fold domains"/>
    <property type="match status" value="1"/>
</dbReference>
<evidence type="ECO:0000256" key="1">
    <source>
        <dbReference type="ARBA" id="ARBA00009080"/>
    </source>
</evidence>
<reference evidence="7" key="1">
    <citation type="journal article" date="2019" name="Int. J. Syst. Evol. Microbiol.">
        <title>The Global Catalogue of Microorganisms (GCM) 10K type strain sequencing project: providing services to taxonomists for standard genome sequencing and annotation.</title>
        <authorList>
            <consortium name="The Broad Institute Genomics Platform"/>
            <consortium name="The Broad Institute Genome Sequencing Center for Infectious Disease"/>
            <person name="Wu L."/>
            <person name="Ma J."/>
        </authorList>
    </citation>
    <scope>NUCLEOTIDE SEQUENCE [LARGE SCALE GENOMIC DNA]</scope>
    <source>
        <strain evidence="7">CGMCC 1.15790</strain>
    </source>
</reference>
<feature type="domain" description="3-hydroxyisobutyrate dehydrogenase-like NAD-binding" evidence="5">
    <location>
        <begin position="165"/>
        <end position="285"/>
    </location>
</feature>
<dbReference type="Gene3D" id="3.40.50.720">
    <property type="entry name" value="NAD(P)-binding Rossmann-like Domain"/>
    <property type="match status" value="1"/>
</dbReference>
<dbReference type="EC" id="1.1.-.-" evidence="6"/>
<evidence type="ECO:0000259" key="4">
    <source>
        <dbReference type="Pfam" id="PF03446"/>
    </source>
</evidence>
<keyword evidence="7" id="KW-1185">Reference proteome</keyword>